<evidence type="ECO:0000313" key="12">
    <source>
        <dbReference type="EMBL" id="CAK1604582.1"/>
    </source>
</evidence>
<dbReference type="GO" id="GO:0016324">
    <property type="term" value="C:apical plasma membrane"/>
    <property type="evidence" value="ECO:0007669"/>
    <property type="project" value="TreeGrafter"/>
</dbReference>
<evidence type="ECO:0000313" key="13">
    <source>
        <dbReference type="Proteomes" id="UP001314205"/>
    </source>
</evidence>
<proteinExistence type="predicted"/>
<keyword evidence="13" id="KW-1185">Reference proteome</keyword>
<comment type="subcellular location">
    <subcellularLocation>
        <location evidence="1">Cell membrane</location>
        <topology evidence="1">Single-pass type I membrane protein</topology>
    </subcellularLocation>
</comment>
<dbReference type="GO" id="GO:0006898">
    <property type="term" value="P:receptor-mediated endocytosis"/>
    <property type="evidence" value="ECO:0007669"/>
    <property type="project" value="TreeGrafter"/>
</dbReference>
<keyword evidence="6 11" id="KW-0732">Signal</keyword>
<name>A0AAV1MCF9_9NEOP</name>
<protein>
    <recommendedName>
        <fullName evidence="2">Protein amnionless</fullName>
    </recommendedName>
</protein>
<evidence type="ECO:0000256" key="9">
    <source>
        <dbReference type="ARBA" id="ARBA00023136"/>
    </source>
</evidence>
<feature type="signal peptide" evidence="11">
    <location>
        <begin position="1"/>
        <end position="16"/>
    </location>
</feature>
<dbReference type="PANTHER" id="PTHR14995:SF2">
    <property type="entry name" value="PROTEIN AMNIONLESS"/>
    <property type="match status" value="1"/>
</dbReference>
<gene>
    <name evidence="12" type="ORF">PARMNEM_LOCUS22781</name>
</gene>
<evidence type="ECO:0000256" key="1">
    <source>
        <dbReference type="ARBA" id="ARBA00004251"/>
    </source>
</evidence>
<organism evidence="12 13">
    <name type="scientific">Parnassius mnemosyne</name>
    <name type="common">clouded apollo</name>
    <dbReference type="NCBI Taxonomy" id="213953"/>
    <lineage>
        <taxon>Eukaryota</taxon>
        <taxon>Metazoa</taxon>
        <taxon>Ecdysozoa</taxon>
        <taxon>Arthropoda</taxon>
        <taxon>Hexapoda</taxon>
        <taxon>Insecta</taxon>
        <taxon>Pterygota</taxon>
        <taxon>Neoptera</taxon>
        <taxon>Endopterygota</taxon>
        <taxon>Lepidoptera</taxon>
        <taxon>Glossata</taxon>
        <taxon>Ditrysia</taxon>
        <taxon>Papilionoidea</taxon>
        <taxon>Papilionidae</taxon>
        <taxon>Parnassiinae</taxon>
        <taxon>Parnassini</taxon>
        <taxon>Parnassius</taxon>
        <taxon>Driopa</taxon>
    </lineage>
</organism>
<dbReference type="GO" id="GO:0015031">
    <property type="term" value="P:protein transport"/>
    <property type="evidence" value="ECO:0007669"/>
    <property type="project" value="UniProtKB-KW"/>
</dbReference>
<keyword evidence="5 10" id="KW-0812">Transmembrane</keyword>
<evidence type="ECO:0000256" key="3">
    <source>
        <dbReference type="ARBA" id="ARBA00022448"/>
    </source>
</evidence>
<dbReference type="Proteomes" id="UP001314205">
    <property type="component" value="Unassembled WGS sequence"/>
</dbReference>
<keyword evidence="9 10" id="KW-0472">Membrane</keyword>
<dbReference type="PANTHER" id="PTHR14995">
    <property type="entry name" value="AMNIONLESS"/>
    <property type="match status" value="1"/>
</dbReference>
<evidence type="ECO:0000256" key="10">
    <source>
        <dbReference type="SAM" id="Phobius"/>
    </source>
</evidence>
<evidence type="ECO:0000256" key="5">
    <source>
        <dbReference type="ARBA" id="ARBA00022692"/>
    </source>
</evidence>
<evidence type="ECO:0000256" key="6">
    <source>
        <dbReference type="ARBA" id="ARBA00022729"/>
    </source>
</evidence>
<sequence>MLYLLYFMVSLFSLSSQTIVKWLPDTSFNLPINFKDGKLPCSKQNVIFPDRLMGSVKIESETSVKSFVLPVDGEIILDGTIILGVDENEADCKEKNVYYMEKSTSSWAQPDVWSSSKFNKATPDAEKIPCFDDVVEFPENIQSTVLLPDLTQYVSDIRIGKQHFDTKKLLDHIRAESDESLQFVLNTFLDTGVVVENKQCQSRSGCPCQKNVLKIDCSSKFCPVPTCIDPIKPIGHCCKICGGFLSFDVDESFDMIEFKELVENTVDDYGRNRLDYHVGRLPPNKVQLVVVDKKEYEGTSAQVVNTIDYNMQKHWIQSEKLSQISGTPLYKYGMGGKIFVSMFFVVVFTIGAIYAYYYKIPEIRYPLMGRSLTSMFSRIQRRTDSVVSLTRRDSVITTSGVRTAFRNPLYDSRRGRVQVEELVTPQ</sequence>
<keyword evidence="3" id="KW-0813">Transport</keyword>
<evidence type="ECO:0000256" key="4">
    <source>
        <dbReference type="ARBA" id="ARBA00022475"/>
    </source>
</evidence>
<evidence type="ECO:0000256" key="8">
    <source>
        <dbReference type="ARBA" id="ARBA00022989"/>
    </source>
</evidence>
<evidence type="ECO:0000256" key="11">
    <source>
        <dbReference type="SAM" id="SignalP"/>
    </source>
</evidence>
<dbReference type="EMBL" id="CAVLGL010000159">
    <property type="protein sequence ID" value="CAK1604582.1"/>
    <property type="molecule type" value="Genomic_DNA"/>
</dbReference>
<keyword evidence="8 10" id="KW-1133">Transmembrane helix</keyword>
<reference evidence="12 13" key="1">
    <citation type="submission" date="2023-11" db="EMBL/GenBank/DDBJ databases">
        <authorList>
            <person name="Hedman E."/>
            <person name="Englund M."/>
            <person name="Stromberg M."/>
            <person name="Nyberg Akerstrom W."/>
            <person name="Nylinder S."/>
            <person name="Jareborg N."/>
            <person name="Kallberg Y."/>
            <person name="Kronander E."/>
        </authorList>
    </citation>
    <scope>NUCLEOTIDE SEQUENCE [LARGE SCALE GENOMIC DNA]</scope>
</reference>
<dbReference type="InterPro" id="IPR026112">
    <property type="entry name" value="AMN"/>
</dbReference>
<accession>A0AAV1MCF9</accession>
<evidence type="ECO:0000256" key="2">
    <source>
        <dbReference type="ARBA" id="ARBA00021200"/>
    </source>
</evidence>
<keyword evidence="7" id="KW-0653">Protein transport</keyword>
<feature type="transmembrane region" description="Helical" evidence="10">
    <location>
        <begin position="338"/>
        <end position="358"/>
    </location>
</feature>
<dbReference type="Pfam" id="PF14828">
    <property type="entry name" value="Amnionless"/>
    <property type="match status" value="1"/>
</dbReference>
<dbReference type="GO" id="GO:0030139">
    <property type="term" value="C:endocytic vesicle"/>
    <property type="evidence" value="ECO:0007669"/>
    <property type="project" value="TreeGrafter"/>
</dbReference>
<keyword evidence="4" id="KW-1003">Cell membrane</keyword>
<dbReference type="AlphaFoldDB" id="A0AAV1MCF9"/>
<feature type="chain" id="PRO_5043707349" description="Protein amnionless" evidence="11">
    <location>
        <begin position="17"/>
        <end position="426"/>
    </location>
</feature>
<comment type="caution">
    <text evidence="12">The sequence shown here is derived from an EMBL/GenBank/DDBJ whole genome shotgun (WGS) entry which is preliminary data.</text>
</comment>
<evidence type="ECO:0000256" key="7">
    <source>
        <dbReference type="ARBA" id="ARBA00022927"/>
    </source>
</evidence>